<gene>
    <name evidence="2" type="ORF">T12_15193</name>
</gene>
<dbReference type="PANTHER" id="PTHR47331:SF1">
    <property type="entry name" value="GAG-LIKE PROTEIN"/>
    <property type="match status" value="1"/>
</dbReference>
<dbReference type="InterPro" id="IPR005312">
    <property type="entry name" value="DUF1759"/>
</dbReference>
<comment type="caution">
    <text evidence="2">The sequence shown here is derived from an EMBL/GenBank/DDBJ whole genome shotgun (WGS) entry which is preliminary data.</text>
</comment>
<evidence type="ECO:0000313" key="2">
    <source>
        <dbReference type="EMBL" id="KRY16437.1"/>
    </source>
</evidence>
<keyword evidence="3" id="KW-1185">Reference proteome</keyword>
<dbReference type="EMBL" id="JYDQ01000078">
    <property type="protein sequence ID" value="KRY16437.1"/>
    <property type="molecule type" value="Genomic_DNA"/>
</dbReference>
<dbReference type="InterPro" id="IPR008042">
    <property type="entry name" value="Retrotrans_Pao"/>
</dbReference>
<accession>A0A0V0ZV40</accession>
<organism evidence="2 3">
    <name type="scientific">Trichinella patagoniensis</name>
    <dbReference type="NCBI Taxonomy" id="990121"/>
    <lineage>
        <taxon>Eukaryota</taxon>
        <taxon>Metazoa</taxon>
        <taxon>Ecdysozoa</taxon>
        <taxon>Nematoda</taxon>
        <taxon>Enoplea</taxon>
        <taxon>Dorylaimia</taxon>
        <taxon>Trichinellida</taxon>
        <taxon>Trichinellidae</taxon>
        <taxon>Trichinella</taxon>
    </lineage>
</organism>
<dbReference type="Pfam" id="PF03564">
    <property type="entry name" value="DUF1759"/>
    <property type="match status" value="1"/>
</dbReference>
<dbReference type="PANTHER" id="PTHR47331">
    <property type="entry name" value="PHD-TYPE DOMAIN-CONTAINING PROTEIN"/>
    <property type="match status" value="1"/>
</dbReference>
<evidence type="ECO:0000256" key="1">
    <source>
        <dbReference type="SAM" id="MobiDB-lite"/>
    </source>
</evidence>
<feature type="compositionally biased region" description="Acidic residues" evidence="1">
    <location>
        <begin position="131"/>
        <end position="144"/>
    </location>
</feature>
<feature type="region of interest" description="Disordered" evidence="1">
    <location>
        <begin position="111"/>
        <end position="168"/>
    </location>
</feature>
<reference evidence="2 3" key="1">
    <citation type="submission" date="2015-01" db="EMBL/GenBank/DDBJ databases">
        <title>Evolution of Trichinella species and genotypes.</title>
        <authorList>
            <person name="Korhonen P.K."/>
            <person name="Edoardo P."/>
            <person name="Giuseppe L.R."/>
            <person name="Gasser R.B."/>
        </authorList>
    </citation>
    <scope>NUCLEOTIDE SEQUENCE [LARGE SCALE GENOMIC DNA]</scope>
    <source>
        <strain evidence="2">ISS2496</strain>
    </source>
</reference>
<dbReference type="AlphaFoldDB" id="A0A0V0ZV40"/>
<dbReference type="Proteomes" id="UP000054783">
    <property type="component" value="Unassembled WGS sequence"/>
</dbReference>
<feature type="compositionally biased region" description="Basic and acidic residues" evidence="1">
    <location>
        <begin position="149"/>
        <end position="160"/>
    </location>
</feature>
<proteinExistence type="predicted"/>
<sequence>MGGNPLRRLTYIAIQLAARRDPSIKNLKFITPQDSDKLDGLIKKHFPETTTNLNTINLERMIMPMVASSAARKHLIEVVKTTSSSIIQNAFDDAVERESADEKIQEGVKAPINIRISQQPDSEQKVVEISEQQEGDDQEDENDWSSDVGESKRKIEEADHLQGTPESALRRARSLCVGPAEVLEIGEQISMIERLFRETDALQVELELSLEEEERRMAEEDWSKYRKGFRERKVRALALQSKGSDCPGRLDDQGIALRSGPEMVPAATSMHELAARLPRCDLPKFSGDFTEFRAFWDQFDYRVHQRKDLSNAAKLTYLRGCLTGKAADVISSLSSSNADYEVALNRLREEFDRPAKVIRHQIKKLVQTPPKDVGLRSQYDHLRRTIDVFSSHLIRTGVGRRSRLIAIVISAADSSPSRRPPFLGSLPSAVKASKSKSKTNLDYYLYYITSKESMSYFVESFITILSAKKMTDDEVLAVTLSLFGQMTQVDMSKFYFELCREPEIVHLNRKQIEEFKDEFIPPKLDDVSRLFLCVLFIDNWQKDRDPIFTRKIEGVIRDAFNRAQRMRCAICIFIIHMSKSMTCEQPIYRYITDMLQYSQLDPYLTMDTMRFIEAYDMWNQYPRCYRKFMGLMADRETLSVMGGNPLRRLTYIAIQLAARRDPSIKNLKFITPQDSDKLDAAKSRVAPIRKLSLPRLELMAALLCARLVAYVKRKADLPIRSCFCWSDSSVALCWIRSNAQRWKPFVSNRVREIQEIISPDSWRYCPTQDNPADLASRGCPLSKLAAGSLWHSGPRWLQLDEGTWPKLKISHGRTPENMELENRKTVLVMTTSVKFDLWSVMDVARYSSYGKLVRVTAWCLRFIFNARSPMELRQKARGLTVPEMREAEKTWIRQVQVSAYGPGSHRRKDLQQFNPYLDENGI</sequence>
<protein>
    <submittedName>
        <fullName evidence="2">Uncharacterized protein</fullName>
    </submittedName>
</protein>
<evidence type="ECO:0000313" key="3">
    <source>
        <dbReference type="Proteomes" id="UP000054783"/>
    </source>
</evidence>
<name>A0A0V0ZV40_9BILA</name>
<dbReference type="Pfam" id="PF05380">
    <property type="entry name" value="Peptidase_A17"/>
    <property type="match status" value="1"/>
</dbReference>
<feature type="non-terminal residue" evidence="2">
    <location>
        <position position="922"/>
    </location>
</feature>